<evidence type="ECO:0000313" key="15">
    <source>
        <dbReference type="Proteomes" id="UP000050465"/>
    </source>
</evidence>
<dbReference type="Pfam" id="PF00430">
    <property type="entry name" value="ATP-synt_B"/>
    <property type="match status" value="1"/>
</dbReference>
<evidence type="ECO:0000256" key="5">
    <source>
        <dbReference type="ARBA" id="ARBA00022989"/>
    </source>
</evidence>
<keyword evidence="3 11" id="KW-0812">Transmembrane</keyword>
<keyword evidence="2 11" id="KW-0138">CF(0)</keyword>
<name>A0A0P8BLS2_9CYAN</name>
<dbReference type="NCBIfam" id="NF005606">
    <property type="entry name" value="PRK07352.1"/>
    <property type="match status" value="1"/>
</dbReference>
<reference evidence="14 15" key="1">
    <citation type="submission" date="2015-09" db="EMBL/GenBank/DDBJ databases">
        <title>Identification and resolution of microdiversity through metagenomic sequencing of parallel consortia.</title>
        <authorList>
            <person name="Nelson W.C."/>
            <person name="Romine M.F."/>
            <person name="Lindemann S.R."/>
        </authorList>
    </citation>
    <scope>NUCLEOTIDE SEQUENCE [LARGE SCALE GENOMIC DNA]</scope>
    <source>
        <strain evidence="14">Ana</strain>
    </source>
</reference>
<dbReference type="PANTHER" id="PTHR34264">
    <property type="entry name" value="ATP SYNTHASE SUBUNIT B, CHLOROPLASTIC"/>
    <property type="match status" value="1"/>
</dbReference>
<sequence length="174" mass="19114">MLTEALGLLASETKGFGLNFDILETNLINLVIIIGVLFYFGRSFLGDKLKERREAIEKAITDAEARQKEAASSLAQQQQNLQMAKKKAEQIRSEAQTNAENARQAVMAQSAKDIERLKSSAAADLSSQQEKVIQDLRRRVATLALEKVRGNLPDALNEGVQSKLVDQSISQLGS</sequence>
<accession>A0A0P8BLS2</accession>
<evidence type="ECO:0000256" key="12">
    <source>
        <dbReference type="RuleBase" id="RU003848"/>
    </source>
</evidence>
<keyword evidence="11" id="KW-0793">Thylakoid</keyword>
<dbReference type="GO" id="GO:0046933">
    <property type="term" value="F:proton-transporting ATP synthase activity, rotational mechanism"/>
    <property type="evidence" value="ECO:0007669"/>
    <property type="project" value="UniProtKB-UniRule"/>
</dbReference>
<keyword evidence="6 11" id="KW-0406">Ion transport</keyword>
<keyword evidence="7 11" id="KW-0472">Membrane</keyword>
<dbReference type="AlphaFoldDB" id="A0A0P8BLS2"/>
<comment type="similarity">
    <text evidence="11 12">Belongs to the ATPase B chain family.</text>
</comment>
<dbReference type="Proteomes" id="UP000050465">
    <property type="component" value="Unassembled WGS sequence"/>
</dbReference>
<organism evidence="14 15">
    <name type="scientific">Phormidesmis priestleyi Ana</name>
    <dbReference type="NCBI Taxonomy" id="1666911"/>
    <lineage>
        <taxon>Bacteria</taxon>
        <taxon>Bacillati</taxon>
        <taxon>Cyanobacteriota</taxon>
        <taxon>Cyanophyceae</taxon>
        <taxon>Leptolyngbyales</taxon>
        <taxon>Leptolyngbyaceae</taxon>
        <taxon>Phormidesmis</taxon>
    </lineage>
</organism>
<evidence type="ECO:0000256" key="6">
    <source>
        <dbReference type="ARBA" id="ARBA00023065"/>
    </source>
</evidence>
<dbReference type="GO" id="GO:0031676">
    <property type="term" value="C:plasma membrane-derived thylakoid membrane"/>
    <property type="evidence" value="ECO:0007669"/>
    <property type="project" value="UniProtKB-SubCell"/>
</dbReference>
<dbReference type="PATRIC" id="fig|1666911.3.peg.92"/>
<comment type="function">
    <text evidence="11">Component of the F(0) channel, it forms part of the peripheral stalk, linking F(1) to F(0).</text>
</comment>
<evidence type="ECO:0000256" key="3">
    <source>
        <dbReference type="ARBA" id="ARBA00022692"/>
    </source>
</evidence>
<comment type="function">
    <text evidence="9 11">F(1)F(0) ATP synthase produces ATP from ADP in the presence of a proton or sodium gradient. F-type ATPases consist of two structural domains, F(1) containing the extramembraneous catalytic core and F(0) containing the membrane proton channel, linked together by a central stalk and a peripheral stalk. During catalysis, ATP synthesis in the catalytic domain of F(1) is coupled via a rotary mechanism of the central stalk subunits to proton translocation.</text>
</comment>
<keyword evidence="1 11" id="KW-0813">Transport</keyword>
<dbReference type="STRING" id="1666911.HLUCCA11_14215"/>
<evidence type="ECO:0000256" key="1">
    <source>
        <dbReference type="ARBA" id="ARBA00022448"/>
    </source>
</evidence>
<keyword evidence="4 11" id="KW-0375">Hydrogen ion transport</keyword>
<dbReference type="EMBL" id="LJZR01000018">
    <property type="protein sequence ID" value="KPQ34664.1"/>
    <property type="molecule type" value="Genomic_DNA"/>
</dbReference>
<evidence type="ECO:0000256" key="4">
    <source>
        <dbReference type="ARBA" id="ARBA00022781"/>
    </source>
</evidence>
<evidence type="ECO:0000256" key="13">
    <source>
        <dbReference type="SAM" id="Coils"/>
    </source>
</evidence>
<evidence type="ECO:0000256" key="9">
    <source>
        <dbReference type="ARBA" id="ARBA00025198"/>
    </source>
</evidence>
<dbReference type="GO" id="GO:0045259">
    <property type="term" value="C:proton-transporting ATP synthase complex"/>
    <property type="evidence" value="ECO:0007669"/>
    <property type="project" value="UniProtKB-KW"/>
</dbReference>
<protein>
    <recommendedName>
        <fullName evidence="11">ATP synthase subunit b</fullName>
    </recommendedName>
    <alternativeName>
        <fullName evidence="11">ATP synthase F(0) sector subunit b</fullName>
    </alternativeName>
    <alternativeName>
        <fullName evidence="11">ATPase subunit I</fullName>
    </alternativeName>
    <alternativeName>
        <fullName evidence="11">F-type ATPase subunit b</fullName>
        <shortName evidence="11">F-ATPase subunit b</shortName>
    </alternativeName>
</protein>
<evidence type="ECO:0000256" key="7">
    <source>
        <dbReference type="ARBA" id="ARBA00023136"/>
    </source>
</evidence>
<dbReference type="CDD" id="cd06503">
    <property type="entry name" value="ATP-synt_Fo_b"/>
    <property type="match status" value="1"/>
</dbReference>
<feature type="transmembrane region" description="Helical" evidence="11">
    <location>
        <begin position="27"/>
        <end position="45"/>
    </location>
</feature>
<evidence type="ECO:0000256" key="2">
    <source>
        <dbReference type="ARBA" id="ARBA00022547"/>
    </source>
</evidence>
<comment type="caution">
    <text evidence="14">The sequence shown here is derived from an EMBL/GenBank/DDBJ whole genome shotgun (WGS) entry which is preliminary data.</text>
</comment>
<comment type="subunit">
    <text evidence="11">F-type ATPases have 2 components, F(1) - the catalytic core - and F(0) - the membrane proton channel. F(1) has five subunits: alpha(3), beta(3), gamma(1), delta(1), epsilon(1). F(0) has four main subunits: a(1), b(1), b'(1) and c(10-14). The alpha and beta chains form an alternating ring which encloses part of the gamma chain. F(1) is attached to F(0) by a central stalk formed by the gamma and epsilon chains, while a peripheral stalk is formed by the delta, b and b' chains.</text>
</comment>
<keyword evidence="5 11" id="KW-1133">Transmembrane helix</keyword>
<evidence type="ECO:0000256" key="11">
    <source>
        <dbReference type="HAMAP-Rule" id="MF_01398"/>
    </source>
</evidence>
<proteinExistence type="inferred from homology"/>
<dbReference type="GO" id="GO:0012505">
    <property type="term" value="C:endomembrane system"/>
    <property type="evidence" value="ECO:0007669"/>
    <property type="project" value="UniProtKB-SubCell"/>
</dbReference>
<evidence type="ECO:0000313" key="14">
    <source>
        <dbReference type="EMBL" id="KPQ34664.1"/>
    </source>
</evidence>
<comment type="subcellular location">
    <subcellularLocation>
        <location evidence="11">Cellular thylakoid membrane</location>
        <topology evidence="11">Single-pass membrane protein</topology>
    </subcellularLocation>
    <subcellularLocation>
        <location evidence="10">Endomembrane system</location>
        <topology evidence="10">Single-pass membrane protein</topology>
    </subcellularLocation>
</comment>
<evidence type="ECO:0000256" key="8">
    <source>
        <dbReference type="ARBA" id="ARBA00023310"/>
    </source>
</evidence>
<dbReference type="HAMAP" id="MF_01398">
    <property type="entry name" value="ATP_synth_b_bprime"/>
    <property type="match status" value="1"/>
</dbReference>
<feature type="coiled-coil region" evidence="13">
    <location>
        <begin position="46"/>
        <end position="105"/>
    </location>
</feature>
<keyword evidence="13" id="KW-0175">Coiled coil</keyword>
<keyword evidence="8 11" id="KW-0066">ATP synthesis</keyword>
<dbReference type="PANTHER" id="PTHR34264:SF3">
    <property type="entry name" value="ATP SYNTHASE SUBUNIT B, CHLOROPLASTIC"/>
    <property type="match status" value="1"/>
</dbReference>
<gene>
    <name evidence="14" type="primary">atpF-2</name>
    <name evidence="11" type="synonym">atpF</name>
    <name evidence="14" type="ORF">HLUCCA11_14215</name>
</gene>
<dbReference type="InterPro" id="IPR002146">
    <property type="entry name" value="ATP_synth_b/b'su_bac/chlpt"/>
</dbReference>
<evidence type="ECO:0000256" key="10">
    <source>
        <dbReference type="ARBA" id="ARBA00037847"/>
    </source>
</evidence>